<dbReference type="PROSITE" id="PS50878">
    <property type="entry name" value="RT_POL"/>
    <property type="match status" value="1"/>
</dbReference>
<dbReference type="InterPro" id="IPR043502">
    <property type="entry name" value="DNA/RNA_pol_sf"/>
</dbReference>
<accession>A0A8S5NR18</accession>
<dbReference type="Pfam" id="PF00078">
    <property type="entry name" value="RVT_1"/>
    <property type="match status" value="1"/>
</dbReference>
<dbReference type="EMBL" id="BK015222">
    <property type="protein sequence ID" value="DAD96656.1"/>
    <property type="molecule type" value="Genomic_DNA"/>
</dbReference>
<keyword evidence="2" id="KW-0808">Transferase</keyword>
<evidence type="ECO:0000313" key="2">
    <source>
        <dbReference type="EMBL" id="DAD96656.1"/>
    </source>
</evidence>
<dbReference type="PANTHER" id="PTHR34047:SF8">
    <property type="entry name" value="PROTEIN YKFC"/>
    <property type="match status" value="1"/>
</dbReference>
<sequence>MRKTHTEIHLRNEPKHGHKEYKYLYQQMLKDDVIRKAYKKLRKGKTKRKEIQYIDAHLDNEVQKMYDMILNTKPEGVDVPHPELAYKPKKRTPKIIFEHGKRRKIYMPEIHEQWLHHIIVLVLEPIITATAYPYSCGSFPKRGAHYGKRQIERWLLHDPKGTRCFAKMDIRHFYDSIRLKILMRELAIRIKDDWFLYIIGLCLQGFNKGIPLGFYISQWLANYLLEPLDRLITEVLGLPKLQRYMDDIVIFASSKKVLQRAIVEIRKMLGQRFRLKLKHNYQVCKFYYEKGKRKIGRALDFMGFIFYRTKTLIRKNIMLSATRLAKKMERSKEANRGYFHRHIEAMLSYMGWFTCTDTYDCYQSRIKPYIHVGRLKKIISKIKRRQKHEGMDQGKMLRGAAGAAACG</sequence>
<evidence type="ECO:0000259" key="1">
    <source>
        <dbReference type="PROSITE" id="PS50878"/>
    </source>
</evidence>
<organism evidence="2">
    <name type="scientific">Caudovirales sp. ct0YK8</name>
    <dbReference type="NCBI Taxonomy" id="2826764"/>
    <lineage>
        <taxon>Viruses</taxon>
        <taxon>Duplodnaviria</taxon>
        <taxon>Heunggongvirae</taxon>
        <taxon>Uroviricota</taxon>
        <taxon>Caudoviricetes</taxon>
    </lineage>
</organism>
<dbReference type="SUPFAM" id="SSF56672">
    <property type="entry name" value="DNA/RNA polymerases"/>
    <property type="match status" value="1"/>
</dbReference>
<dbReference type="GO" id="GO:0003964">
    <property type="term" value="F:RNA-directed DNA polymerase activity"/>
    <property type="evidence" value="ECO:0007669"/>
    <property type="project" value="UniProtKB-KW"/>
</dbReference>
<keyword evidence="2" id="KW-0695">RNA-directed DNA polymerase</keyword>
<dbReference type="InterPro" id="IPR000477">
    <property type="entry name" value="RT_dom"/>
</dbReference>
<proteinExistence type="predicted"/>
<reference evidence="2" key="1">
    <citation type="journal article" date="2021" name="Proc. Natl. Acad. Sci. U.S.A.">
        <title>A Catalog of Tens of Thousands of Viruses from Human Metagenomes Reveals Hidden Associations with Chronic Diseases.</title>
        <authorList>
            <person name="Tisza M.J."/>
            <person name="Buck C.B."/>
        </authorList>
    </citation>
    <scope>NUCLEOTIDE SEQUENCE</scope>
    <source>
        <strain evidence="2">Ct0YK8</strain>
    </source>
</reference>
<keyword evidence="2" id="KW-0548">Nucleotidyltransferase</keyword>
<dbReference type="CDD" id="cd01646">
    <property type="entry name" value="RT_Bac_retron_I"/>
    <property type="match status" value="1"/>
</dbReference>
<dbReference type="PANTHER" id="PTHR34047">
    <property type="entry name" value="NUCLEAR INTRON MATURASE 1, MITOCHONDRIAL-RELATED"/>
    <property type="match status" value="1"/>
</dbReference>
<feature type="domain" description="Reverse transcriptase" evidence="1">
    <location>
        <begin position="1"/>
        <end position="306"/>
    </location>
</feature>
<protein>
    <submittedName>
        <fullName evidence="2">Group II intron reverse transcriptase/maturase</fullName>
    </submittedName>
</protein>
<name>A0A8S5NR18_9CAUD</name>
<dbReference type="InterPro" id="IPR051083">
    <property type="entry name" value="GrpII_Intron_Splice-Mob/Def"/>
</dbReference>